<dbReference type="GO" id="GO:0004852">
    <property type="term" value="F:uroporphyrinogen-III synthase activity"/>
    <property type="evidence" value="ECO:0007669"/>
    <property type="project" value="InterPro"/>
</dbReference>
<dbReference type="InterPro" id="IPR036108">
    <property type="entry name" value="4pyrrol_syn_uPrphyn_synt_sf"/>
</dbReference>
<comment type="caution">
    <text evidence="2">The sequence shown here is derived from an EMBL/GenBank/DDBJ whole genome shotgun (WGS) entry which is preliminary data.</text>
</comment>
<dbReference type="AlphaFoldDB" id="A0A923PIW1"/>
<dbReference type="Gene3D" id="3.40.50.10090">
    <property type="match status" value="2"/>
</dbReference>
<keyword evidence="3" id="KW-1185">Reference proteome</keyword>
<reference evidence="2" key="1">
    <citation type="submission" date="2020-08" db="EMBL/GenBank/DDBJ databases">
        <title>Lewinella bacteria from marine environments.</title>
        <authorList>
            <person name="Zhong Y."/>
        </authorList>
    </citation>
    <scope>NUCLEOTIDE SEQUENCE</scope>
    <source>
        <strain evidence="2">KCTC 42187</strain>
    </source>
</reference>
<dbReference type="Proteomes" id="UP000650081">
    <property type="component" value="Unassembled WGS sequence"/>
</dbReference>
<dbReference type="RefSeq" id="WP_187465619.1">
    <property type="nucleotide sequence ID" value="NZ_JACSIT010000067.1"/>
</dbReference>
<dbReference type="Pfam" id="PF02602">
    <property type="entry name" value="HEM4"/>
    <property type="match status" value="1"/>
</dbReference>
<dbReference type="InterPro" id="IPR003754">
    <property type="entry name" value="4pyrrol_synth_uPrphyn_synth"/>
</dbReference>
<dbReference type="GO" id="GO:0033014">
    <property type="term" value="P:tetrapyrrole biosynthetic process"/>
    <property type="evidence" value="ECO:0007669"/>
    <property type="project" value="InterPro"/>
</dbReference>
<proteinExistence type="predicted"/>
<evidence type="ECO:0000313" key="2">
    <source>
        <dbReference type="EMBL" id="MBC6993516.1"/>
    </source>
</evidence>
<sequence>MTVFISRAVAATSPLLAWAEQRGATLLARSLLRFAALPFAAPEAADWWFFYSSRAVQFSAAALPTPRPRLAALGPGTAAALVARGLTPDFVGEGNPEAVASAFQDHCRGQRVFFPRARQSRQTVQRAIQDTATVLDAVCYDNVAVAQTEPILADVYIFTSPLNVAAYLDHQPLAPGARVLAIGPSTGAALAERGVECELAEQPGEEWVVAML</sequence>
<dbReference type="CDD" id="cd06578">
    <property type="entry name" value="HemD"/>
    <property type="match status" value="1"/>
</dbReference>
<gene>
    <name evidence="2" type="ORF">H9S92_05050</name>
</gene>
<feature type="domain" description="Tetrapyrrole biosynthesis uroporphyrinogen III synthase" evidence="1">
    <location>
        <begin position="19"/>
        <end position="205"/>
    </location>
</feature>
<dbReference type="EMBL" id="JACSIT010000067">
    <property type="protein sequence ID" value="MBC6993516.1"/>
    <property type="molecule type" value="Genomic_DNA"/>
</dbReference>
<organism evidence="2 3">
    <name type="scientific">Neolewinella lacunae</name>
    <dbReference type="NCBI Taxonomy" id="1517758"/>
    <lineage>
        <taxon>Bacteria</taxon>
        <taxon>Pseudomonadati</taxon>
        <taxon>Bacteroidota</taxon>
        <taxon>Saprospiria</taxon>
        <taxon>Saprospirales</taxon>
        <taxon>Lewinellaceae</taxon>
        <taxon>Neolewinella</taxon>
    </lineage>
</organism>
<evidence type="ECO:0000259" key="1">
    <source>
        <dbReference type="Pfam" id="PF02602"/>
    </source>
</evidence>
<dbReference type="SUPFAM" id="SSF69618">
    <property type="entry name" value="HemD-like"/>
    <property type="match status" value="1"/>
</dbReference>
<accession>A0A923PIW1</accession>
<protein>
    <submittedName>
        <fullName evidence="2">Uroporphyrinogen-III synthase</fullName>
    </submittedName>
</protein>
<name>A0A923PIW1_9BACT</name>
<evidence type="ECO:0000313" key="3">
    <source>
        <dbReference type="Proteomes" id="UP000650081"/>
    </source>
</evidence>